<dbReference type="Gene3D" id="3.30.1360.200">
    <property type="match status" value="1"/>
</dbReference>
<dbReference type="Pfam" id="PF22599">
    <property type="entry name" value="SecDF_P1_head"/>
    <property type="match status" value="1"/>
</dbReference>
<evidence type="ECO:0000313" key="3">
    <source>
        <dbReference type="Proteomes" id="UP000239874"/>
    </source>
</evidence>
<accession>A0A2S6AMF3</accession>
<reference evidence="2 3" key="1">
    <citation type="submission" date="2018-02" db="EMBL/GenBank/DDBJ databases">
        <title>8 Nocardia nova and 1 Nocardia cyriacigeorgica strain used for evolution to TMP-SMX.</title>
        <authorList>
            <person name="Mehta H."/>
            <person name="Weng J."/>
            <person name="Shamoo Y."/>
        </authorList>
    </citation>
    <scope>NUCLEOTIDE SEQUENCE [LARGE SCALE GENOMIC DNA]</scope>
    <source>
        <strain evidence="2 3">MDA3139</strain>
    </source>
</reference>
<dbReference type="EMBL" id="PSZC01000014">
    <property type="protein sequence ID" value="PPJ36373.1"/>
    <property type="molecule type" value="Genomic_DNA"/>
</dbReference>
<evidence type="ECO:0000259" key="1">
    <source>
        <dbReference type="Pfam" id="PF22599"/>
    </source>
</evidence>
<organism evidence="2 3">
    <name type="scientific">Nocardia nova</name>
    <dbReference type="NCBI Taxonomy" id="37330"/>
    <lineage>
        <taxon>Bacteria</taxon>
        <taxon>Bacillati</taxon>
        <taxon>Actinomycetota</taxon>
        <taxon>Actinomycetes</taxon>
        <taxon>Mycobacteriales</taxon>
        <taxon>Nocardiaceae</taxon>
        <taxon>Nocardia</taxon>
    </lineage>
</organism>
<protein>
    <recommendedName>
        <fullName evidence="1">SecDF P1 head subdomain domain-containing protein</fullName>
    </recommendedName>
</protein>
<comment type="caution">
    <text evidence="2">The sequence shown here is derived from an EMBL/GenBank/DDBJ whole genome shotgun (WGS) entry which is preliminary data.</text>
</comment>
<gene>
    <name evidence="2" type="ORF">C5E45_20180</name>
</gene>
<proteinExistence type="predicted"/>
<dbReference type="InterPro" id="IPR054384">
    <property type="entry name" value="SecDF_P1_head"/>
</dbReference>
<dbReference type="Proteomes" id="UP000239874">
    <property type="component" value="Unassembled WGS sequence"/>
</dbReference>
<sequence>MSSKAHAYLLDKSRLDGTEIRSATSELDEQHQFAVTIAFKPVGADVWAKLTEEYAQKQLAFTIDTTVVSAPLVQPGPQFGGITQITGRFTTASAQALARTINRATTPLSFQVATKEVLRPTK</sequence>
<evidence type="ECO:0000313" key="2">
    <source>
        <dbReference type="EMBL" id="PPJ36373.1"/>
    </source>
</evidence>
<feature type="domain" description="SecDF P1 head subdomain" evidence="1">
    <location>
        <begin position="5"/>
        <end position="102"/>
    </location>
</feature>
<dbReference type="AlphaFoldDB" id="A0A2S6AMF3"/>
<name>A0A2S6AMF3_9NOCA</name>